<dbReference type="PANTHER" id="PTHR36931:SF1">
    <property type="entry name" value="UPF0153 PROTEIN YEIW"/>
    <property type="match status" value="1"/>
</dbReference>
<dbReference type="InterPro" id="IPR005358">
    <property type="entry name" value="Puta_zinc/iron-chelating_dom"/>
</dbReference>
<gene>
    <name evidence="1" type="ORF">BTW10_12310</name>
</gene>
<protein>
    <recommendedName>
        <fullName evidence="3">Zinc/iron-chelating domain-containing protein</fullName>
    </recommendedName>
</protein>
<sequence>MSCRVGCGACCIAPTISSPIPGMPDGKPAGVRCAQLDEDNRCRLFGDSRRPAVCHAFDYDRAVCGNSREEALTILADLERHTGTSC</sequence>
<evidence type="ECO:0000313" key="2">
    <source>
        <dbReference type="Proteomes" id="UP000186806"/>
    </source>
</evidence>
<organism evidence="1 2">
    <name type="scientific">Chromohalobacter japonicus</name>
    <dbReference type="NCBI Taxonomy" id="223900"/>
    <lineage>
        <taxon>Bacteria</taxon>
        <taxon>Pseudomonadati</taxon>
        <taxon>Pseudomonadota</taxon>
        <taxon>Gammaproteobacteria</taxon>
        <taxon>Oceanospirillales</taxon>
        <taxon>Halomonadaceae</taxon>
        <taxon>Chromohalobacter</taxon>
    </lineage>
</organism>
<dbReference type="PANTHER" id="PTHR36931">
    <property type="entry name" value="UPF0153 PROTEIN YEIW"/>
    <property type="match status" value="1"/>
</dbReference>
<name>A0A1Q8TB11_9GAMM</name>
<reference evidence="1 2" key="1">
    <citation type="submission" date="2016-12" db="EMBL/GenBank/DDBJ databases">
        <title>Draft genome sequences of strains Salinicola socius SMB35, Salinicola sp. MH3R3-1 and Chromohalobacter sp. SMB17 from the Verkhnekamsk potash mining region of Russia.</title>
        <authorList>
            <person name="Mavrodi D.V."/>
            <person name="Olsson B.E."/>
            <person name="Korsakova E.S."/>
            <person name="Pyankova A."/>
            <person name="Mavrodi O.V."/>
            <person name="Plotnikova E.G."/>
        </authorList>
    </citation>
    <scope>NUCLEOTIDE SEQUENCE [LARGE SCALE GENOMIC DNA]</scope>
    <source>
        <strain evidence="1 2">SMB17</strain>
    </source>
</reference>
<comment type="caution">
    <text evidence="1">The sequence shown here is derived from an EMBL/GenBank/DDBJ whole genome shotgun (WGS) entry which is preliminary data.</text>
</comment>
<dbReference type="InterPro" id="IPR052572">
    <property type="entry name" value="UPF0153_domain"/>
</dbReference>
<accession>A0A1Q8TB11</accession>
<dbReference type="RefSeq" id="WP_075369662.1">
    <property type="nucleotide sequence ID" value="NZ_MSDQ01000030.1"/>
</dbReference>
<keyword evidence="2" id="KW-1185">Reference proteome</keyword>
<dbReference type="AlphaFoldDB" id="A0A1Q8TB11"/>
<evidence type="ECO:0008006" key="3">
    <source>
        <dbReference type="Google" id="ProtNLM"/>
    </source>
</evidence>
<proteinExistence type="predicted"/>
<dbReference type="EMBL" id="MSDQ01000030">
    <property type="protein sequence ID" value="OLO10870.1"/>
    <property type="molecule type" value="Genomic_DNA"/>
</dbReference>
<evidence type="ECO:0000313" key="1">
    <source>
        <dbReference type="EMBL" id="OLO10870.1"/>
    </source>
</evidence>
<dbReference type="Pfam" id="PF03692">
    <property type="entry name" value="CxxCxxCC"/>
    <property type="match status" value="1"/>
</dbReference>
<dbReference type="Proteomes" id="UP000186806">
    <property type="component" value="Unassembled WGS sequence"/>
</dbReference>
<dbReference type="STRING" id="223900.GCA_000821045_01199"/>